<accession>A0A511QY21</accession>
<feature type="signal peptide" evidence="1">
    <location>
        <begin position="1"/>
        <end position="22"/>
    </location>
</feature>
<dbReference type="SUPFAM" id="SSF47090">
    <property type="entry name" value="PGBD-like"/>
    <property type="match status" value="2"/>
</dbReference>
<evidence type="ECO:0000256" key="1">
    <source>
        <dbReference type="SAM" id="SignalP"/>
    </source>
</evidence>
<proteinExistence type="predicted"/>
<comment type="caution">
    <text evidence="3">The sequence shown here is derived from an EMBL/GenBank/DDBJ whole genome shotgun (WGS) entry which is preliminary data.</text>
</comment>
<reference evidence="3 4" key="1">
    <citation type="submission" date="2019-07" db="EMBL/GenBank/DDBJ databases">
        <title>Whole genome shotgun sequence of Meiothermus hypogaeus NBRC 106114.</title>
        <authorList>
            <person name="Hosoyama A."/>
            <person name="Uohara A."/>
            <person name="Ohji S."/>
            <person name="Ichikawa N."/>
        </authorList>
    </citation>
    <scope>NUCLEOTIDE SEQUENCE [LARGE SCALE GENOMIC DNA]</scope>
    <source>
        <strain evidence="3 4">NBRC 106114</strain>
    </source>
</reference>
<feature type="domain" description="Peptidoglycan binding-like" evidence="2">
    <location>
        <begin position="40"/>
        <end position="98"/>
    </location>
</feature>
<dbReference type="OrthoDB" id="511527at2"/>
<dbReference type="Gene3D" id="1.10.101.10">
    <property type="entry name" value="PGBD-like superfamily/PGBD"/>
    <property type="match status" value="2"/>
</dbReference>
<dbReference type="RefSeq" id="WP_119340124.1">
    <property type="nucleotide sequence ID" value="NZ_BJXL01000007.1"/>
</dbReference>
<dbReference type="EMBL" id="BJXL01000007">
    <property type="protein sequence ID" value="GEM82279.1"/>
    <property type="molecule type" value="Genomic_DNA"/>
</dbReference>
<evidence type="ECO:0000259" key="2">
    <source>
        <dbReference type="Pfam" id="PF01471"/>
    </source>
</evidence>
<dbReference type="InterPro" id="IPR036365">
    <property type="entry name" value="PGBD-like_sf"/>
</dbReference>
<sequence length="193" mass="21313">MRKNILFFLVALSLLVLSQALAQASFYARPLGLQTNRMKGEDVYSVQSYLLNAGYPEVGELDRIYGPRTWQAVINFQEMQGIKGDEKGIVGPNTWVAMFHSGSIKAPIFSRALQLQNPRLSGVQVRSLQQRLLELGYREVGEADGFFGPKTQAAVSAFQKRLANVSGLKVRTDGVVDGVTWANLFSDFAPGKK</sequence>
<keyword evidence="1" id="KW-0732">Signal</keyword>
<feature type="domain" description="Peptidoglycan binding-like" evidence="2">
    <location>
        <begin position="122"/>
        <end position="182"/>
    </location>
</feature>
<evidence type="ECO:0000313" key="3">
    <source>
        <dbReference type="EMBL" id="GEM82279.1"/>
    </source>
</evidence>
<dbReference type="Proteomes" id="UP000321197">
    <property type="component" value="Unassembled WGS sequence"/>
</dbReference>
<dbReference type="AlphaFoldDB" id="A0A511QY21"/>
<feature type="chain" id="PRO_5022172003" description="Peptidoglycan binding-like domain-containing protein" evidence="1">
    <location>
        <begin position="23"/>
        <end position="193"/>
    </location>
</feature>
<name>A0A511QY21_9DEIN</name>
<dbReference type="InterPro" id="IPR036366">
    <property type="entry name" value="PGBDSf"/>
</dbReference>
<gene>
    <name evidence="3" type="ORF">MHY01S_04450</name>
</gene>
<dbReference type="Pfam" id="PF01471">
    <property type="entry name" value="PG_binding_1"/>
    <property type="match status" value="2"/>
</dbReference>
<organism evidence="3 4">
    <name type="scientific">Meiothermus hypogaeus NBRC 106114</name>
    <dbReference type="NCBI Taxonomy" id="1227553"/>
    <lineage>
        <taxon>Bacteria</taxon>
        <taxon>Thermotogati</taxon>
        <taxon>Deinococcota</taxon>
        <taxon>Deinococci</taxon>
        <taxon>Thermales</taxon>
        <taxon>Thermaceae</taxon>
        <taxon>Meiothermus</taxon>
    </lineage>
</organism>
<dbReference type="InterPro" id="IPR002477">
    <property type="entry name" value="Peptidoglycan-bd-like"/>
</dbReference>
<protein>
    <recommendedName>
        <fullName evidence="2">Peptidoglycan binding-like domain-containing protein</fullName>
    </recommendedName>
</protein>
<evidence type="ECO:0000313" key="4">
    <source>
        <dbReference type="Proteomes" id="UP000321197"/>
    </source>
</evidence>